<dbReference type="OrthoDB" id="6182985at2"/>
<dbReference type="Pfam" id="PF08891">
    <property type="entry name" value="YfcL"/>
    <property type="match status" value="1"/>
</dbReference>
<protein>
    <submittedName>
        <fullName evidence="1">YfcL family protein</fullName>
    </submittedName>
</protein>
<dbReference type="Proteomes" id="UP000321272">
    <property type="component" value="Chromosome"/>
</dbReference>
<proteinExistence type="predicted"/>
<name>A0A5B8STD4_9GAMM</name>
<sequence>MSHPQRCEPIIRHVKISFQDTGDHDTMTDPLADRAAAIHEALRHMENHADEDQLFALGYLIPQVPLVMEMAEYEPENVEPEDFDALFAEWLEGTFAEDAMSPQDRGQILMLWLEACQLADAA</sequence>
<dbReference type="KEGG" id="paur:FGL86_13060"/>
<evidence type="ECO:0000313" key="2">
    <source>
        <dbReference type="Proteomes" id="UP000321272"/>
    </source>
</evidence>
<accession>A0A5B8STD4</accession>
<evidence type="ECO:0000313" key="1">
    <source>
        <dbReference type="EMBL" id="QEA39906.1"/>
    </source>
</evidence>
<dbReference type="InterPro" id="IPR014987">
    <property type="entry name" value="UPF_YfcL"/>
</dbReference>
<reference evidence="1 2" key="1">
    <citation type="submission" date="2019-06" db="EMBL/GenBank/DDBJ databases">
        <title>Genome analyses of bacteria isolated from kimchi.</title>
        <authorList>
            <person name="Lee S."/>
            <person name="Ahn S."/>
            <person name="Roh S."/>
        </authorList>
    </citation>
    <scope>NUCLEOTIDE SEQUENCE [LARGE SCALE GENOMIC DNA]</scope>
    <source>
        <strain evidence="1 2">CBA4606</strain>
    </source>
</reference>
<dbReference type="EMBL" id="CP042382">
    <property type="protein sequence ID" value="QEA39906.1"/>
    <property type="molecule type" value="Genomic_DNA"/>
</dbReference>
<dbReference type="AlphaFoldDB" id="A0A5B8STD4"/>
<gene>
    <name evidence="1" type="ORF">FGL86_13060</name>
</gene>
<keyword evidence="2" id="KW-1185">Reference proteome</keyword>
<organism evidence="1 2">
    <name type="scientific">Pistricoccus aurantiacus</name>
    <dbReference type="NCBI Taxonomy" id="1883414"/>
    <lineage>
        <taxon>Bacteria</taxon>
        <taxon>Pseudomonadati</taxon>
        <taxon>Pseudomonadota</taxon>
        <taxon>Gammaproteobacteria</taxon>
        <taxon>Oceanospirillales</taxon>
        <taxon>Halomonadaceae</taxon>
        <taxon>Pistricoccus</taxon>
    </lineage>
</organism>